<evidence type="ECO:0000313" key="1">
    <source>
        <dbReference type="Ensembl" id="ENSGGOP00000040185.1"/>
    </source>
</evidence>
<reference evidence="1" key="4">
    <citation type="submission" date="2025-09" db="UniProtKB">
        <authorList>
            <consortium name="Ensembl"/>
        </authorList>
    </citation>
    <scope>IDENTIFICATION</scope>
</reference>
<keyword evidence="2" id="KW-1185">Reference proteome</keyword>
<dbReference type="EMBL" id="CABD030026657">
    <property type="status" value="NOT_ANNOTATED_CDS"/>
    <property type="molecule type" value="Genomic_DNA"/>
</dbReference>
<protein>
    <submittedName>
        <fullName evidence="1">Macrophage erythroblast attacher, E3 ubiquitin ligase</fullName>
    </submittedName>
</protein>
<dbReference type="Bgee" id="ENSGGOG00000004866">
    <property type="expression patterns" value="Expressed in cerebellum and 6 other cell types or tissues"/>
</dbReference>
<proteinExistence type="predicted"/>
<dbReference type="EMBL" id="CABD030026658">
    <property type="status" value="NOT_ANNOTATED_CDS"/>
    <property type="molecule type" value="Genomic_DNA"/>
</dbReference>
<organism evidence="1 2">
    <name type="scientific">Gorilla gorilla gorilla</name>
    <name type="common">Western lowland gorilla</name>
    <dbReference type="NCBI Taxonomy" id="9595"/>
    <lineage>
        <taxon>Eukaryota</taxon>
        <taxon>Metazoa</taxon>
        <taxon>Chordata</taxon>
        <taxon>Craniata</taxon>
        <taxon>Vertebrata</taxon>
        <taxon>Euteleostomi</taxon>
        <taxon>Mammalia</taxon>
        <taxon>Eutheria</taxon>
        <taxon>Euarchontoglires</taxon>
        <taxon>Primates</taxon>
        <taxon>Haplorrhini</taxon>
        <taxon>Catarrhini</taxon>
        <taxon>Hominidae</taxon>
        <taxon>Gorilla</taxon>
    </lineage>
</organism>
<sequence>MAVQESAAQLSMTLKVQEYPTLKNIPAWKPHCARPLHWPQKPHLTAEEPGCCLEWVSSTAWQHGHAS</sequence>
<dbReference type="Proteomes" id="UP000001519">
    <property type="component" value="Chromosome 4"/>
</dbReference>
<dbReference type="EMBL" id="CABD030026660">
    <property type="status" value="NOT_ANNOTATED_CDS"/>
    <property type="molecule type" value="Genomic_DNA"/>
</dbReference>
<gene>
    <name evidence="1" type="primary">MAEA</name>
</gene>
<dbReference type="Ensembl" id="ENSGGOT00000059798.1">
    <property type="protein sequence ID" value="ENSGGOP00000040185.1"/>
    <property type="gene ID" value="ENSGGOG00000004866.3"/>
</dbReference>
<dbReference type="EMBL" id="CABD030026659">
    <property type="status" value="NOT_ANNOTATED_CDS"/>
    <property type="molecule type" value="Genomic_DNA"/>
</dbReference>
<reference evidence="2" key="1">
    <citation type="submission" date="2011-05" db="EMBL/GenBank/DDBJ databases">
        <title>Insights into the evolution of the great apes provided by the gorilla genome.</title>
        <authorList>
            <person name="Scally A."/>
        </authorList>
    </citation>
    <scope>NUCLEOTIDE SEQUENCE [LARGE SCALE GENOMIC DNA]</scope>
</reference>
<dbReference type="AlphaFoldDB" id="A0A2I2YZ21"/>
<name>A0A2I2YZ21_GORGO</name>
<accession>A0A2I2YZ21</accession>
<dbReference type="GeneTree" id="ENSGT00940000153203"/>
<evidence type="ECO:0000313" key="2">
    <source>
        <dbReference type="Proteomes" id="UP000001519"/>
    </source>
</evidence>
<reference evidence="1" key="3">
    <citation type="submission" date="2025-08" db="UniProtKB">
        <authorList>
            <consortium name="Ensembl"/>
        </authorList>
    </citation>
    <scope>IDENTIFICATION</scope>
</reference>
<reference evidence="1 2" key="2">
    <citation type="journal article" date="2012" name="Nature">
        <title>Insights into hominid evolution from the gorilla genome sequence.</title>
        <authorList>
            <person name="Scally A."/>
            <person name="Dutheil J.Y."/>
            <person name="Hillier L.W."/>
            <person name="Jordan G.E."/>
            <person name="Goodhead I."/>
            <person name="Herrero J."/>
            <person name="Hobolth A."/>
            <person name="Lappalainen T."/>
            <person name="Mailund T."/>
            <person name="Marques-Bonet T."/>
            <person name="McCarthy S."/>
            <person name="Montgomery S.H."/>
            <person name="Schwalie P.C."/>
            <person name="Tang Y.A."/>
            <person name="Ward M.C."/>
            <person name="Xue Y."/>
            <person name="Yngvadottir B."/>
            <person name="Alkan C."/>
            <person name="Andersen L.N."/>
            <person name="Ayub Q."/>
            <person name="Ball E.V."/>
            <person name="Beal K."/>
            <person name="Bradley B.J."/>
            <person name="Chen Y."/>
            <person name="Clee C.M."/>
            <person name="Fitzgerald S."/>
            <person name="Graves T.A."/>
            <person name="Gu Y."/>
            <person name="Heath P."/>
            <person name="Heger A."/>
            <person name="Karakoc E."/>
            <person name="Kolb-Kokocinski A."/>
            <person name="Laird G.K."/>
            <person name="Lunter G."/>
            <person name="Meader S."/>
            <person name="Mort M."/>
            <person name="Mullikin J.C."/>
            <person name="Munch K."/>
            <person name="O'Connor T.D."/>
            <person name="Phillips A.D."/>
            <person name="Prado-Martinez J."/>
            <person name="Rogers A.S."/>
            <person name="Sajjadian S."/>
            <person name="Schmidt D."/>
            <person name="Shaw K."/>
            <person name="Simpson J.T."/>
            <person name="Stenson P.D."/>
            <person name="Turner D.J."/>
            <person name="Vigilant L."/>
            <person name="Vilella A.J."/>
            <person name="Whitener W."/>
            <person name="Zhu B."/>
            <person name="Cooper D.N."/>
            <person name="de Jong P."/>
            <person name="Dermitzakis E.T."/>
            <person name="Eichler E.E."/>
            <person name="Flicek P."/>
            <person name="Goldman N."/>
            <person name="Mundy N.I."/>
            <person name="Ning Z."/>
            <person name="Odom D.T."/>
            <person name="Ponting C.P."/>
            <person name="Quail M.A."/>
            <person name="Ryder O.A."/>
            <person name="Searle S.M."/>
            <person name="Warren W.C."/>
            <person name="Wilson R.K."/>
            <person name="Schierup M.H."/>
            <person name="Rogers J."/>
            <person name="Tyler-Smith C."/>
            <person name="Durbin R."/>
        </authorList>
    </citation>
    <scope>NUCLEOTIDE SEQUENCE [LARGE SCALE GENOMIC DNA]</scope>
</reference>